<dbReference type="Proteomes" id="UP000232323">
    <property type="component" value="Unassembled WGS sequence"/>
</dbReference>
<organism evidence="9 10">
    <name type="scientific">Chlamydomonas eustigma</name>
    <dbReference type="NCBI Taxonomy" id="1157962"/>
    <lineage>
        <taxon>Eukaryota</taxon>
        <taxon>Viridiplantae</taxon>
        <taxon>Chlorophyta</taxon>
        <taxon>core chlorophytes</taxon>
        <taxon>Chlorophyceae</taxon>
        <taxon>CS clade</taxon>
        <taxon>Chlamydomonadales</taxon>
        <taxon>Chlamydomonadaceae</taxon>
        <taxon>Chlamydomonas</taxon>
    </lineage>
</organism>
<evidence type="ECO:0008006" key="11">
    <source>
        <dbReference type="Google" id="ProtNLM"/>
    </source>
</evidence>
<dbReference type="InterPro" id="IPR003409">
    <property type="entry name" value="MORN"/>
</dbReference>
<keyword evidence="6" id="KW-0969">Cilium</keyword>
<dbReference type="Gene3D" id="2.20.110.10">
    <property type="entry name" value="Histone H3 K4-specific methyltransferase SET7/9 N-terminal domain"/>
    <property type="match status" value="4"/>
</dbReference>
<evidence type="ECO:0000313" key="10">
    <source>
        <dbReference type="Proteomes" id="UP000232323"/>
    </source>
</evidence>
<keyword evidence="4" id="KW-0677">Repeat</keyword>
<dbReference type="STRING" id="1157962.A0A250XGB5"/>
<dbReference type="SUPFAM" id="SSF82185">
    <property type="entry name" value="Histone H3 K4-specific methyltransferase SET7/9 N-terminal domain"/>
    <property type="match status" value="3"/>
</dbReference>
<sequence>MLETELFEIFINASDVGLSDTHASGQRLQGKGVVTLRGGVLYDGAWEDGRMEGQGKITFPDGIEYEGDLKNSCITGVGVFKWPGSEYHGAVLNGKRYGKGHMRFYNSDCEYDGEWAAGMRHGHGTLKLNRDGTHRYEGQWAHDMKQGQGIMHYSNGDVYTGQWEADLKCGHGHMFWKRCDQEYKGQWANNMPNGVGSHIWFHQVTSEPNTANHALLLMYNRYHGHFLDGKRSGYGVMYYATGARYEGLWLADKKQGLGCYVFENGDIWIGCFEEDRPVLQEGEQFAPRSSNISISIEDLVLEEEAPTAALKGIGNVMMVFNSDLRSLYDKYCKRPSLHMELNTPHNTSHALRTAQFWELLSDARLVSSSTPVSKAGELLILSRRPSEVLYKTRLEMEAELHVPGDMEDERFWSQLIDEHVLGGVHNPTAEVLFPAFCEVLARLAAIRYRSLPGVERRLDTMIKVHLLGLVAPSKANSPPPLSPMHAELWSSEQTLKLLQEHRPQLNLLFAKAAGITLISDGGVGGEASSSLHVYQMESTVRKVLNLLLEMGMLPDAAAVASAARAMCHNYLQANLFSNAQRSRQDEGVIESATESGAAGETFSSESEDLEVLAWMDMPVIYPEFIEGIVRIAYDSVPSDPASSNLYRRLKDLLSAIISRLPQS</sequence>
<evidence type="ECO:0000256" key="5">
    <source>
        <dbReference type="ARBA" id="ARBA00022846"/>
    </source>
</evidence>
<dbReference type="GO" id="GO:0005930">
    <property type="term" value="C:axoneme"/>
    <property type="evidence" value="ECO:0007669"/>
    <property type="project" value="UniProtKB-SubCell"/>
</dbReference>
<protein>
    <recommendedName>
        <fullName evidence="11">VPS9 domain-containing protein</fullName>
    </recommendedName>
</protein>
<reference evidence="9 10" key="1">
    <citation type="submission" date="2017-08" db="EMBL/GenBank/DDBJ databases">
        <title>Acidophilic green algal genome provides insights into adaptation to an acidic environment.</title>
        <authorList>
            <person name="Hirooka S."/>
            <person name="Hirose Y."/>
            <person name="Kanesaki Y."/>
            <person name="Higuchi S."/>
            <person name="Fujiwara T."/>
            <person name="Onuma R."/>
            <person name="Era A."/>
            <person name="Ohbayashi R."/>
            <person name="Uzuka A."/>
            <person name="Nozaki H."/>
            <person name="Yoshikawa H."/>
            <person name="Miyagishima S.Y."/>
        </authorList>
    </citation>
    <scope>NUCLEOTIDE SEQUENCE [LARGE SCALE GENOMIC DNA]</scope>
    <source>
        <strain evidence="9 10">NIES-2499</strain>
    </source>
</reference>
<evidence type="ECO:0000256" key="3">
    <source>
        <dbReference type="ARBA" id="ARBA00022490"/>
    </source>
</evidence>
<dbReference type="AlphaFoldDB" id="A0A250XGB5"/>
<evidence type="ECO:0000256" key="8">
    <source>
        <dbReference type="ARBA" id="ARBA00023273"/>
    </source>
</evidence>
<gene>
    <name evidence="9" type="ORF">CEUSTIGMA_g9552.t1</name>
</gene>
<evidence type="ECO:0000313" key="9">
    <source>
        <dbReference type="EMBL" id="GAX82124.1"/>
    </source>
</evidence>
<keyword evidence="3" id="KW-0963">Cytoplasm</keyword>
<proteinExistence type="predicted"/>
<evidence type="ECO:0000256" key="2">
    <source>
        <dbReference type="ARBA" id="ARBA00004430"/>
    </source>
</evidence>
<evidence type="ECO:0000256" key="7">
    <source>
        <dbReference type="ARBA" id="ARBA00023212"/>
    </source>
</evidence>
<dbReference type="Pfam" id="PF02493">
    <property type="entry name" value="MORN"/>
    <property type="match status" value="7"/>
</dbReference>
<dbReference type="EMBL" id="BEGY01000075">
    <property type="protein sequence ID" value="GAX82124.1"/>
    <property type="molecule type" value="Genomic_DNA"/>
</dbReference>
<accession>A0A250XGB5</accession>
<comment type="caution">
    <text evidence="9">The sequence shown here is derived from an EMBL/GenBank/DDBJ whole genome shotgun (WGS) entry which is preliminary data.</text>
</comment>
<dbReference type="SMART" id="SM00698">
    <property type="entry name" value="MORN"/>
    <property type="match status" value="9"/>
</dbReference>
<evidence type="ECO:0000256" key="6">
    <source>
        <dbReference type="ARBA" id="ARBA00023069"/>
    </source>
</evidence>
<dbReference type="PANTHER" id="PTHR46613:SF1">
    <property type="entry name" value="RADIAL SPOKE HEAD 10 HOMOLOG B-RELATED"/>
    <property type="match status" value="1"/>
</dbReference>
<dbReference type="PANTHER" id="PTHR46613">
    <property type="entry name" value="RADIAL SPOKE HEAD 10 HOMOLOG B-RELATED"/>
    <property type="match status" value="1"/>
</dbReference>
<dbReference type="OrthoDB" id="270720at2759"/>
<name>A0A250XGB5_9CHLO</name>
<keyword evidence="10" id="KW-1185">Reference proteome</keyword>
<comment type="subcellular location">
    <subcellularLocation>
        <location evidence="1">Cell projection</location>
        <location evidence="1">Cilium</location>
        <location evidence="1">Flagellum</location>
    </subcellularLocation>
    <subcellularLocation>
        <location evidence="2">Cytoplasm</location>
        <location evidence="2">Cytoskeleton</location>
        <location evidence="2">Cilium axoneme</location>
    </subcellularLocation>
</comment>
<dbReference type="GO" id="GO:0016020">
    <property type="term" value="C:membrane"/>
    <property type="evidence" value="ECO:0007669"/>
    <property type="project" value="UniProtKB-ARBA"/>
</dbReference>
<dbReference type="GO" id="GO:0031514">
    <property type="term" value="C:motile cilium"/>
    <property type="evidence" value="ECO:0007669"/>
    <property type="project" value="UniProtKB-SubCell"/>
</dbReference>
<keyword evidence="8" id="KW-0966">Cell projection</keyword>
<keyword evidence="7" id="KW-0206">Cytoskeleton</keyword>
<evidence type="ECO:0000256" key="4">
    <source>
        <dbReference type="ARBA" id="ARBA00022737"/>
    </source>
</evidence>
<keyword evidence="5" id="KW-0282">Flagellum</keyword>
<evidence type="ECO:0000256" key="1">
    <source>
        <dbReference type="ARBA" id="ARBA00004230"/>
    </source>
</evidence>